<keyword evidence="1" id="KW-1133">Transmembrane helix</keyword>
<evidence type="ECO:0000256" key="1">
    <source>
        <dbReference type="SAM" id="Phobius"/>
    </source>
</evidence>
<name>A0ABS8N6I5_9CLOT</name>
<proteinExistence type="predicted"/>
<keyword evidence="3" id="KW-1185">Reference proteome</keyword>
<dbReference type="EMBL" id="JAJJPB010000013">
    <property type="protein sequence ID" value="MCC9295435.1"/>
    <property type="molecule type" value="Genomic_DNA"/>
</dbReference>
<protein>
    <submittedName>
        <fullName evidence="2">Uncharacterized protein</fullName>
    </submittedName>
</protein>
<dbReference type="RefSeq" id="WP_150356091.1">
    <property type="nucleotide sequence ID" value="NZ_JAJJPB010000013.1"/>
</dbReference>
<feature type="transmembrane region" description="Helical" evidence="1">
    <location>
        <begin position="17"/>
        <end position="40"/>
    </location>
</feature>
<accession>A0ABS8N6I5</accession>
<sequence length="168" mass="18035">MSKIDQETDFNGKLIKIGIISLCFAIIANFIPALYLWIAYGVIPSGKDILKIWGLAAGTFGISWIVQPIAYYSILGTSGTYIAWLSGSVADIRLPAVTMAQEVSGVESGTQRGDVMSTIGIASSVLVSITFITIFTFIGSEILYVLPKFVIDSFNKKGVILLSSISGR</sequence>
<dbReference type="Proteomes" id="UP001165422">
    <property type="component" value="Unassembled WGS sequence"/>
</dbReference>
<evidence type="ECO:0000313" key="2">
    <source>
        <dbReference type="EMBL" id="MCC9295435.1"/>
    </source>
</evidence>
<organism evidence="2 3">
    <name type="scientific">Clostridium aromativorans</name>
    <dbReference type="NCBI Taxonomy" id="2836848"/>
    <lineage>
        <taxon>Bacteria</taxon>
        <taxon>Bacillati</taxon>
        <taxon>Bacillota</taxon>
        <taxon>Clostridia</taxon>
        <taxon>Eubacteriales</taxon>
        <taxon>Clostridiaceae</taxon>
        <taxon>Clostridium</taxon>
    </lineage>
</organism>
<feature type="transmembrane region" description="Helical" evidence="1">
    <location>
        <begin position="52"/>
        <end position="74"/>
    </location>
</feature>
<keyword evidence="1" id="KW-0812">Transmembrane</keyword>
<reference evidence="2" key="1">
    <citation type="submission" date="2021-11" db="EMBL/GenBank/DDBJ databases">
        <authorList>
            <person name="Qingchun L."/>
            <person name="Dong Z."/>
            <person name="Zongwei Q."/>
            <person name="Jia Z."/>
            <person name="Duotao L."/>
        </authorList>
    </citation>
    <scope>NUCLEOTIDE SEQUENCE</scope>
    <source>
        <strain evidence="2">WLY-B-L2</strain>
    </source>
</reference>
<gene>
    <name evidence="2" type="ORF">LN736_11260</name>
</gene>
<feature type="transmembrane region" description="Helical" evidence="1">
    <location>
        <begin position="121"/>
        <end position="146"/>
    </location>
</feature>
<keyword evidence="1" id="KW-0472">Membrane</keyword>
<comment type="caution">
    <text evidence="2">The sequence shown here is derived from an EMBL/GenBank/DDBJ whole genome shotgun (WGS) entry which is preliminary data.</text>
</comment>
<evidence type="ECO:0000313" key="3">
    <source>
        <dbReference type="Proteomes" id="UP001165422"/>
    </source>
</evidence>